<dbReference type="RefSeq" id="WP_179791984.1">
    <property type="nucleotide sequence ID" value="NZ_BAABHP010000012.1"/>
</dbReference>
<dbReference type="SUPFAM" id="SSF109854">
    <property type="entry name" value="DinB/YfiT-like putative metalloenzymes"/>
    <property type="match status" value="1"/>
</dbReference>
<evidence type="ECO:0000313" key="1">
    <source>
        <dbReference type="EMBL" id="NYD33971.1"/>
    </source>
</evidence>
<proteinExistence type="predicted"/>
<comment type="caution">
    <text evidence="1">The sequence shown here is derived from an EMBL/GenBank/DDBJ whole genome shotgun (WGS) entry which is preliminary data.</text>
</comment>
<dbReference type="EMBL" id="JACCBN010000001">
    <property type="protein sequence ID" value="NYD33971.1"/>
    <property type="molecule type" value="Genomic_DNA"/>
</dbReference>
<keyword evidence="2" id="KW-1185">Reference proteome</keyword>
<evidence type="ECO:0000313" key="2">
    <source>
        <dbReference type="Proteomes" id="UP000535890"/>
    </source>
</evidence>
<dbReference type="Pfam" id="PF04978">
    <property type="entry name" value="MST"/>
    <property type="match status" value="1"/>
</dbReference>
<gene>
    <name evidence="1" type="ORF">BJ983_000073</name>
</gene>
<dbReference type="Proteomes" id="UP000535890">
    <property type="component" value="Unassembled WGS sequence"/>
</dbReference>
<protein>
    <submittedName>
        <fullName evidence="1">Putative damage-inducible protein DinB</fullName>
    </submittedName>
</protein>
<sequence length="200" mass="21993">MSAPDPKTTLQRYLTQARDAVVWKLEGLGEYDVRRPLTPTGTNLLGLVKHLAIVESGYLGEVFDRPFAETVGWFEAHPEPEADLWVPAGEAREDVVGLYARVAEHSDATIDALDLDAEGRVPHWPDERATVTLHQILVHMIAETNRHGGHADVARELVDGAVGLRRDNDNLGLAAAAQRQGHVARLERSALRAREHPPSS</sequence>
<dbReference type="InterPro" id="IPR007061">
    <property type="entry name" value="MST-like"/>
</dbReference>
<accession>A0A7Y9DR38</accession>
<organism evidence="1 2">
    <name type="scientific">Actinomycetospora corticicola</name>
    <dbReference type="NCBI Taxonomy" id="663602"/>
    <lineage>
        <taxon>Bacteria</taxon>
        <taxon>Bacillati</taxon>
        <taxon>Actinomycetota</taxon>
        <taxon>Actinomycetes</taxon>
        <taxon>Pseudonocardiales</taxon>
        <taxon>Pseudonocardiaceae</taxon>
        <taxon>Actinomycetospora</taxon>
    </lineage>
</organism>
<name>A0A7Y9DR38_9PSEU</name>
<reference evidence="1 2" key="1">
    <citation type="submission" date="2020-07" db="EMBL/GenBank/DDBJ databases">
        <title>Sequencing the genomes of 1000 actinobacteria strains.</title>
        <authorList>
            <person name="Klenk H.-P."/>
        </authorList>
    </citation>
    <scope>NUCLEOTIDE SEQUENCE [LARGE SCALE GENOMIC DNA]</scope>
    <source>
        <strain evidence="1 2">DSM 45772</strain>
    </source>
</reference>
<dbReference type="Gene3D" id="1.20.120.450">
    <property type="entry name" value="dinb family like domain"/>
    <property type="match status" value="1"/>
</dbReference>
<dbReference type="InterPro" id="IPR034660">
    <property type="entry name" value="DinB/YfiT-like"/>
</dbReference>
<dbReference type="AlphaFoldDB" id="A0A7Y9DR38"/>